<dbReference type="EMBL" id="LAZR01023664">
    <property type="protein sequence ID" value="KKL77732.1"/>
    <property type="molecule type" value="Genomic_DNA"/>
</dbReference>
<protein>
    <recommendedName>
        <fullName evidence="3">Peptidase S49 domain-containing protein</fullName>
    </recommendedName>
</protein>
<dbReference type="AlphaFoldDB" id="A0A0F9HRD2"/>
<dbReference type="InterPro" id="IPR029045">
    <property type="entry name" value="ClpP/crotonase-like_dom_sf"/>
</dbReference>
<name>A0A0F9HRD2_9ZZZZ</name>
<dbReference type="PANTHER" id="PTHR35984">
    <property type="entry name" value="PERIPLASMIC SERINE PROTEASE"/>
    <property type="match status" value="1"/>
</dbReference>
<dbReference type="SUPFAM" id="SSF52096">
    <property type="entry name" value="ClpP/crotonase"/>
    <property type="match status" value="1"/>
</dbReference>
<evidence type="ECO:0008006" key="3">
    <source>
        <dbReference type="Google" id="ProtNLM"/>
    </source>
</evidence>
<sequence length="304" mass="33870">MEISLSPELMELLEKLIGVFTRLQSQYLVAIIPAVAIFLLYIGLYGKPLWYQLKRNWLRFRFSRRYGGLAVTLIHQATPTSLFDLFKLNFLTLDDSQKLLQVLEEHPKNKPIHLILHTPGGMVIAAEQIARAIQRRQGETHVYVPQYAMSGGTLIALACTQIHMGPNAILGPLDPQLSIGLFEIYPAVSVIAAAEEANPNRDDKTLILADIARKAVTQLTEITEDLLRNKLGEQKARETAQILCSGKWTHDHGIPLSKARELGLQVDDVLPPIATAIVEALPRTTGVNHGKYKHKEDGQIRIGL</sequence>
<comment type="caution">
    <text evidence="2">The sequence shown here is derived from an EMBL/GenBank/DDBJ whole genome shotgun (WGS) entry which is preliminary data.</text>
</comment>
<dbReference type="Gene3D" id="3.90.226.10">
    <property type="entry name" value="2-enoyl-CoA Hydratase, Chain A, domain 1"/>
    <property type="match status" value="1"/>
</dbReference>
<feature type="transmembrane region" description="Helical" evidence="1">
    <location>
        <begin position="27"/>
        <end position="45"/>
    </location>
</feature>
<dbReference type="InterPro" id="IPR002825">
    <property type="entry name" value="Pept_S49_ser-pept_pro"/>
</dbReference>
<gene>
    <name evidence="2" type="ORF">LCGC14_2031940</name>
</gene>
<keyword evidence="1" id="KW-1133">Transmembrane helix</keyword>
<evidence type="ECO:0000256" key="1">
    <source>
        <dbReference type="SAM" id="Phobius"/>
    </source>
</evidence>
<proteinExistence type="predicted"/>
<reference evidence="2" key="1">
    <citation type="journal article" date="2015" name="Nature">
        <title>Complex archaea that bridge the gap between prokaryotes and eukaryotes.</title>
        <authorList>
            <person name="Spang A."/>
            <person name="Saw J.H."/>
            <person name="Jorgensen S.L."/>
            <person name="Zaremba-Niedzwiedzka K."/>
            <person name="Martijn J."/>
            <person name="Lind A.E."/>
            <person name="van Eijk R."/>
            <person name="Schleper C."/>
            <person name="Guy L."/>
            <person name="Ettema T.J."/>
        </authorList>
    </citation>
    <scope>NUCLEOTIDE SEQUENCE</scope>
</reference>
<dbReference type="PANTHER" id="PTHR35984:SF1">
    <property type="entry name" value="PERIPLASMIC SERINE PROTEASE"/>
    <property type="match status" value="1"/>
</dbReference>
<feature type="transmembrane region" description="Helical" evidence="1">
    <location>
        <begin position="66"/>
        <end position="86"/>
    </location>
</feature>
<dbReference type="GO" id="GO:0016020">
    <property type="term" value="C:membrane"/>
    <property type="evidence" value="ECO:0007669"/>
    <property type="project" value="InterPro"/>
</dbReference>
<accession>A0A0F9HRD2</accession>
<organism evidence="2">
    <name type="scientific">marine sediment metagenome</name>
    <dbReference type="NCBI Taxonomy" id="412755"/>
    <lineage>
        <taxon>unclassified sequences</taxon>
        <taxon>metagenomes</taxon>
        <taxon>ecological metagenomes</taxon>
    </lineage>
</organism>
<dbReference type="Pfam" id="PF01972">
    <property type="entry name" value="SDH_protease"/>
    <property type="match status" value="1"/>
</dbReference>
<keyword evidence="1" id="KW-0812">Transmembrane</keyword>
<evidence type="ECO:0000313" key="2">
    <source>
        <dbReference type="EMBL" id="KKL77732.1"/>
    </source>
</evidence>
<keyword evidence="1" id="KW-0472">Membrane</keyword>